<dbReference type="STRING" id="512763.DC20_13815"/>
<evidence type="ECO:0000256" key="1">
    <source>
        <dbReference type="ARBA" id="ARBA00022729"/>
    </source>
</evidence>
<dbReference type="PATRIC" id="fig|512763.3.peg.3035"/>
<evidence type="ECO:0008006" key="6">
    <source>
        <dbReference type="Google" id="ProtNLM"/>
    </source>
</evidence>
<dbReference type="SUPFAM" id="SSF52129">
    <property type="entry name" value="Caspase-like"/>
    <property type="match status" value="1"/>
</dbReference>
<reference evidence="4 5" key="1">
    <citation type="submission" date="2015-08" db="EMBL/GenBank/DDBJ databases">
        <title>Complete genome sequence of Rufibacter tibetensis strain 1351t, a radiation-resistant bacterium from tibet plateau.</title>
        <authorList>
            <person name="Dai J."/>
        </authorList>
    </citation>
    <scope>NUCLEOTIDE SEQUENCE [LARGE SCALE GENOMIC DNA]</scope>
    <source>
        <strain evidence="4 5">1351</strain>
    </source>
</reference>
<dbReference type="InterPro" id="IPR029030">
    <property type="entry name" value="Caspase-like_dom_sf"/>
</dbReference>
<dbReference type="InterPro" id="IPR013783">
    <property type="entry name" value="Ig-like_fold"/>
</dbReference>
<dbReference type="GO" id="GO:0008234">
    <property type="term" value="F:cysteine-type peptidase activity"/>
    <property type="evidence" value="ECO:0007669"/>
    <property type="project" value="InterPro"/>
</dbReference>
<dbReference type="Pfam" id="PF01364">
    <property type="entry name" value="Peptidase_C25"/>
    <property type="match status" value="1"/>
</dbReference>
<dbReference type="KEGG" id="rti:DC20_13815"/>
<sequence>MSGSYLMKTPYYLRFLFFTLLLSFSLLGTVEQSFGQQVIYGNEWINYNQKYYKIKVPTTGIYRLDKAYLQAAGINGVDPRSFQLYRRGQEVSIHVEGEADGSFDANDFIEFYGEKNDGAMDRELYKDPVHHINPYYSLYTDTAAYFLTWSTVPGKRMVQYNQEPAGLAPETWHWQENYLIDDFTYSAGKRYGESYMSWMDAGEGFTGGVSAGFTYNLPNMASNLFNGGQAPKVEIAFSGANNQSNEVDVFVRPPSGPERLIGTARFNTYDAVKQEFNLQITDFHSDGKLVLRTAPKNPLSRFRTTYFKTIYPQRNTITAEGVLFTPAALASTPAYYVFEGSGAVNAIGYDVTSLGNIKRVPGRIIGAQKGFVFPASFNKGILWTGMNLIPLPAKETVFRSVSGNKASFLIVSHQSLMVQSGASNNPVRDYAAYRASVVGGSYDTLTMEVNQLYDQFFYGDKSPAAIRRYMKLMLANGNPQYLFLIGKGIEGNIDVRKNPSRLVYKDLVPTGGTPGSDVFFTANWESGDLVPKVPTGRLPASSPQDVVSYLAKVRTHEALPFNLDWRKNILHLIGSKTLDEQRIFTGYMRRYEQIAEGPWLGGNVLTKIKNLSNAVETVNISSELNAGLSLITFFGHSSTTTSDLDIGLVSDVVNGYKNSGKYPMILMNGCNVGNTFTLGKSFGEDWLLTPNKGAISFLAHDSFGYPTLMNLFSSTYYSVAFGDSTYLSKPLGVQHQRTLDILSRYSGDNANAMLMQMVLHADPALRLLAPEKADYAVSNGGATLQALDGSTVTANTEKFSLKLDIRNYGRVDQDSFYVSVNRKLPNGTEVLYDSIKVAPVYYRDTLLVELDSKNLEGAGLNTFVIHLDHTNSIEEIDETNNQITIEYFFSKDGVLALGPQEYSIVKDQKVKLVGQSTDLLTASRGYHFELDTVHTFNSSWKKTQVVQAASLPVWEVNLPANTTSRDSVVYYWRLRYATIASEEDTVWATSSFRYIPGSGSGWSQKAIGQLQKADKQKLVDQPTTNGFSFAAGTSSKEIEINSVGGGQPFRYPPYGIFLNNFKVSEWDCGAGPTMMAVVLKDQTLEPVNAPSEFASICGTNPKIVYHFGDLRVAINQLRLENFLKSIPNGYHVAMTGIGSVPYSEMSSGLKAAFKTIGSSIIDQLQTGDPFAIIGRKGTAPGTATEMGATPSDPIERNMQAIRVEKQVYSLESQGTLTSTLIGPAKEWKSLHYQMKVELSDSYTLDVIGVDANAKETVLSSNVTSSNFSLAGIDAKTYPYLRLRLDLKDETQRTVPQLEEWTVLYEGVPEGLIRPDLVGLDKYLKLSEQAASGEVNLRFAFHNISQVSFSDSLTVEATVFAENGSNIPKTFKVEALQKEDTVFFNHKFSTVNLTGANRLRVTVNPRILPEQTYLNNTLEIPFNVNLSAGMPPVLDVVFDGVRILDGDIVSPSPLISMVLKNNTKTVPITDPASMKVYLKKTGADFEEIDVTTNPHIKWFPADDKNDFRVEYQPEKLENGKYTLEVQGVDALGQRAGSERYSINFEVVNEASITNFYPYPNPFSSKTRFVFTLTGSTVPEKMKLQIMTVTGKVIREVQKEELGPIKIGNNVSEFAWDGTDEFGDRLANGVYLYRVVMDNGPEEMKHRFTAGDKAFKNGYGKIYILR</sequence>
<dbReference type="Gene3D" id="2.60.40.10">
    <property type="entry name" value="Immunoglobulins"/>
    <property type="match status" value="1"/>
</dbReference>
<dbReference type="Gene3D" id="3.40.50.10390">
    <property type="entry name" value="Gingipain r, domain 1"/>
    <property type="match status" value="1"/>
</dbReference>
<organism evidence="4 5">
    <name type="scientific">Rufibacter tibetensis</name>
    <dbReference type="NCBI Taxonomy" id="512763"/>
    <lineage>
        <taxon>Bacteria</taxon>
        <taxon>Pseudomonadati</taxon>
        <taxon>Bacteroidota</taxon>
        <taxon>Cytophagia</taxon>
        <taxon>Cytophagales</taxon>
        <taxon>Hymenobacteraceae</taxon>
        <taxon>Rufibacter</taxon>
    </lineage>
</organism>
<dbReference type="Gene3D" id="2.60.40.4070">
    <property type="match status" value="1"/>
</dbReference>
<proteinExistence type="predicted"/>
<dbReference type="CDD" id="cd02258">
    <property type="entry name" value="Peptidase_C25_N"/>
    <property type="match status" value="1"/>
</dbReference>
<feature type="domain" description="Gingipain" evidence="2">
    <location>
        <begin position="409"/>
        <end position="767"/>
    </location>
</feature>
<dbReference type="Proteomes" id="UP000061382">
    <property type="component" value="Chromosome"/>
</dbReference>
<dbReference type="Gene3D" id="3.40.50.1460">
    <property type="match status" value="1"/>
</dbReference>
<dbReference type="Pfam" id="PF15711">
    <property type="entry name" value="ILEI"/>
    <property type="match status" value="1"/>
</dbReference>
<accession>A0A0P0CV60</accession>
<evidence type="ECO:0000313" key="5">
    <source>
        <dbReference type="Proteomes" id="UP000061382"/>
    </source>
</evidence>
<dbReference type="InterPro" id="IPR039477">
    <property type="entry name" value="ILEI/PANDER_dom"/>
</dbReference>
<feature type="domain" description="ILEI/PANDER" evidence="3">
    <location>
        <begin position="1117"/>
        <end position="1177"/>
    </location>
</feature>
<dbReference type="InterPro" id="IPR001769">
    <property type="entry name" value="Gingipain"/>
</dbReference>
<dbReference type="InterPro" id="IPR029031">
    <property type="entry name" value="Gingipain_N_sf"/>
</dbReference>
<keyword evidence="1" id="KW-0732">Signal</keyword>
<name>A0A0P0CV60_9BACT</name>
<evidence type="ECO:0000259" key="2">
    <source>
        <dbReference type="Pfam" id="PF01364"/>
    </source>
</evidence>
<gene>
    <name evidence="4" type="ORF">DC20_13815</name>
</gene>
<protein>
    <recommendedName>
        <fullName evidence="6">Gingipain domain-containing protein</fullName>
    </recommendedName>
</protein>
<dbReference type="EMBL" id="CP012643">
    <property type="protein sequence ID" value="ALJ01456.1"/>
    <property type="molecule type" value="Genomic_DNA"/>
</dbReference>
<dbReference type="GO" id="GO:0006508">
    <property type="term" value="P:proteolysis"/>
    <property type="evidence" value="ECO:0007669"/>
    <property type="project" value="InterPro"/>
</dbReference>
<evidence type="ECO:0000259" key="3">
    <source>
        <dbReference type="Pfam" id="PF15711"/>
    </source>
</evidence>
<keyword evidence="5" id="KW-1185">Reference proteome</keyword>
<evidence type="ECO:0000313" key="4">
    <source>
        <dbReference type="EMBL" id="ALJ01456.1"/>
    </source>
</evidence>